<comment type="function">
    <text evidence="5">One of two assembly initiator proteins, it binds directly to the 5'-end of the 23S rRNA, where it nucleates assembly of the 50S subunit.</text>
</comment>
<dbReference type="GO" id="GO:1990904">
    <property type="term" value="C:ribonucleoprotein complex"/>
    <property type="evidence" value="ECO:0007669"/>
    <property type="project" value="UniProtKB-KW"/>
</dbReference>
<name>A0A1F5NKS1_9BACT</name>
<comment type="similarity">
    <text evidence="1 5">Belongs to the universal ribosomal protein uL24 family.</text>
</comment>
<dbReference type="PANTHER" id="PTHR12903">
    <property type="entry name" value="MITOCHONDRIAL RIBOSOMAL PROTEIN L24"/>
    <property type="match status" value="1"/>
</dbReference>
<dbReference type="STRING" id="1817824.A2751_03970"/>
<gene>
    <name evidence="5" type="primary">rplX</name>
    <name evidence="8" type="ORF">A2751_03970</name>
</gene>
<sequence>MTHIKKGDMVKILSGKDRTKTGKVLSVDGQQGKAIVEGRNIMTRHERPKKSGQKGQKVQFPGAINISNLTIICPNCGKPTRAGSKIDDKSVKVRICKKCGKGIK</sequence>
<feature type="domain" description="KOW" evidence="7">
    <location>
        <begin position="3"/>
        <end position="30"/>
    </location>
</feature>
<keyword evidence="2 5" id="KW-0689">Ribosomal protein</keyword>
<evidence type="ECO:0000256" key="4">
    <source>
        <dbReference type="ARBA" id="ARBA00035206"/>
    </source>
</evidence>
<comment type="subunit">
    <text evidence="5">Part of the 50S ribosomal subunit.</text>
</comment>
<proteinExistence type="inferred from homology"/>
<comment type="function">
    <text evidence="5">One of the proteins that surrounds the polypeptide exit tunnel on the outside of the subunit.</text>
</comment>
<keyword evidence="3 5" id="KW-0687">Ribonucleoprotein</keyword>
<dbReference type="GO" id="GO:0006412">
    <property type="term" value="P:translation"/>
    <property type="evidence" value="ECO:0007669"/>
    <property type="project" value="UniProtKB-UniRule"/>
</dbReference>
<dbReference type="Proteomes" id="UP000176864">
    <property type="component" value="Unassembled WGS sequence"/>
</dbReference>
<organism evidence="8 9">
    <name type="scientific">Candidatus Doudnabacteria bacterium RIFCSPHIGHO2_01_FULL_46_14</name>
    <dbReference type="NCBI Taxonomy" id="1817824"/>
    <lineage>
        <taxon>Bacteria</taxon>
        <taxon>Candidatus Doudnaibacteriota</taxon>
    </lineage>
</organism>
<dbReference type="GO" id="GO:0003735">
    <property type="term" value="F:structural constituent of ribosome"/>
    <property type="evidence" value="ECO:0007669"/>
    <property type="project" value="InterPro"/>
</dbReference>
<dbReference type="InterPro" id="IPR003256">
    <property type="entry name" value="Ribosomal_uL24"/>
</dbReference>
<dbReference type="InterPro" id="IPR057264">
    <property type="entry name" value="Ribosomal_uL24_C"/>
</dbReference>
<dbReference type="Pfam" id="PF00467">
    <property type="entry name" value="KOW"/>
    <property type="match status" value="1"/>
</dbReference>
<feature type="region of interest" description="Disordered" evidence="6">
    <location>
        <begin position="35"/>
        <end position="59"/>
    </location>
</feature>
<dbReference type="InterPro" id="IPR008991">
    <property type="entry name" value="Translation_prot_SH3-like_sf"/>
</dbReference>
<evidence type="ECO:0000256" key="6">
    <source>
        <dbReference type="SAM" id="MobiDB-lite"/>
    </source>
</evidence>
<evidence type="ECO:0000313" key="9">
    <source>
        <dbReference type="Proteomes" id="UP000176864"/>
    </source>
</evidence>
<protein>
    <recommendedName>
        <fullName evidence="4 5">Large ribosomal subunit protein uL24</fullName>
    </recommendedName>
</protein>
<dbReference type="InterPro" id="IPR041988">
    <property type="entry name" value="Ribosomal_uL24_KOW"/>
</dbReference>
<dbReference type="Pfam" id="PF17136">
    <property type="entry name" value="ribosomal_L24"/>
    <property type="match status" value="1"/>
</dbReference>
<keyword evidence="5" id="KW-0694">RNA-binding</keyword>
<dbReference type="EMBL" id="MFEK01000014">
    <property type="protein sequence ID" value="OGE78279.1"/>
    <property type="molecule type" value="Genomic_DNA"/>
</dbReference>
<keyword evidence="5" id="KW-0699">rRNA-binding</keyword>
<dbReference type="HAMAP" id="MF_01326_B">
    <property type="entry name" value="Ribosomal_uL24_B"/>
    <property type="match status" value="1"/>
</dbReference>
<dbReference type="SUPFAM" id="SSF50104">
    <property type="entry name" value="Translation proteins SH3-like domain"/>
    <property type="match status" value="1"/>
</dbReference>
<comment type="caution">
    <text evidence="8">The sequence shown here is derived from an EMBL/GenBank/DDBJ whole genome shotgun (WGS) entry which is preliminary data.</text>
</comment>
<reference evidence="8 9" key="1">
    <citation type="journal article" date="2016" name="Nat. Commun.">
        <title>Thousands of microbial genomes shed light on interconnected biogeochemical processes in an aquifer system.</title>
        <authorList>
            <person name="Anantharaman K."/>
            <person name="Brown C.T."/>
            <person name="Hug L.A."/>
            <person name="Sharon I."/>
            <person name="Castelle C.J."/>
            <person name="Probst A.J."/>
            <person name="Thomas B.C."/>
            <person name="Singh A."/>
            <person name="Wilkins M.J."/>
            <person name="Karaoz U."/>
            <person name="Brodie E.L."/>
            <person name="Williams K.H."/>
            <person name="Hubbard S.S."/>
            <person name="Banfield J.F."/>
        </authorList>
    </citation>
    <scope>NUCLEOTIDE SEQUENCE [LARGE SCALE GENOMIC DNA]</scope>
</reference>
<evidence type="ECO:0000313" key="8">
    <source>
        <dbReference type="EMBL" id="OGE78279.1"/>
    </source>
</evidence>
<dbReference type="SMART" id="SM00739">
    <property type="entry name" value="KOW"/>
    <property type="match status" value="1"/>
</dbReference>
<dbReference type="CDD" id="cd06089">
    <property type="entry name" value="KOW_RPL26"/>
    <property type="match status" value="1"/>
</dbReference>
<evidence type="ECO:0000259" key="7">
    <source>
        <dbReference type="SMART" id="SM00739"/>
    </source>
</evidence>
<evidence type="ECO:0000256" key="5">
    <source>
        <dbReference type="HAMAP-Rule" id="MF_01326"/>
    </source>
</evidence>
<dbReference type="InterPro" id="IPR014722">
    <property type="entry name" value="Rib_uL2_dom2"/>
</dbReference>
<dbReference type="Gene3D" id="2.30.30.30">
    <property type="match status" value="1"/>
</dbReference>
<evidence type="ECO:0000256" key="1">
    <source>
        <dbReference type="ARBA" id="ARBA00010618"/>
    </source>
</evidence>
<accession>A0A1F5NKS1</accession>
<dbReference type="AlphaFoldDB" id="A0A1F5NKS1"/>
<evidence type="ECO:0000256" key="3">
    <source>
        <dbReference type="ARBA" id="ARBA00023274"/>
    </source>
</evidence>
<dbReference type="InterPro" id="IPR005824">
    <property type="entry name" value="KOW"/>
</dbReference>
<dbReference type="GO" id="GO:0005840">
    <property type="term" value="C:ribosome"/>
    <property type="evidence" value="ECO:0007669"/>
    <property type="project" value="UniProtKB-KW"/>
</dbReference>
<dbReference type="GO" id="GO:0019843">
    <property type="term" value="F:rRNA binding"/>
    <property type="evidence" value="ECO:0007669"/>
    <property type="project" value="UniProtKB-UniRule"/>
</dbReference>
<evidence type="ECO:0000256" key="2">
    <source>
        <dbReference type="ARBA" id="ARBA00022980"/>
    </source>
</evidence>
<dbReference type="NCBIfam" id="TIGR01079">
    <property type="entry name" value="rplX_bact"/>
    <property type="match status" value="1"/>
</dbReference>